<protein>
    <submittedName>
        <fullName evidence="1">Uncharacterized protein</fullName>
    </submittedName>
</protein>
<dbReference type="EMBL" id="CP000142">
    <property type="protein sequence ID" value="ABA87793.1"/>
    <property type="molecule type" value="Genomic_DNA"/>
</dbReference>
<gene>
    <name evidence="1" type="ordered locus">Pcar_0533</name>
</gene>
<evidence type="ECO:0000313" key="2">
    <source>
        <dbReference type="Proteomes" id="UP000002534"/>
    </source>
</evidence>
<keyword evidence="2" id="KW-1185">Reference proteome</keyword>
<dbReference type="RefSeq" id="WP_011340226.1">
    <property type="nucleotide sequence ID" value="NC_007498.2"/>
</dbReference>
<dbReference type="HOGENOM" id="CLU_1561440_0_0_7"/>
<proteinExistence type="predicted"/>
<dbReference type="Proteomes" id="UP000002534">
    <property type="component" value="Chromosome"/>
</dbReference>
<dbReference type="STRING" id="338963.Pcar_0533"/>
<dbReference type="KEGG" id="pca:Pcar_0533"/>
<reference evidence="1 2" key="2">
    <citation type="journal article" date="2012" name="BMC Genomics">
        <title>The genome of Pelobacter carbinolicus reveals surprising metabolic capabilities and physiological features.</title>
        <authorList>
            <person name="Aklujkar M."/>
            <person name="Haveman S.A."/>
            <person name="Didonato R.Jr."/>
            <person name="Chertkov O."/>
            <person name="Han C.S."/>
            <person name="Land M.L."/>
            <person name="Brown P."/>
            <person name="Lovley D.R."/>
        </authorList>
    </citation>
    <scope>NUCLEOTIDE SEQUENCE [LARGE SCALE GENOMIC DNA]</scope>
    <source>
        <strain evidence="2">DSM 2380 / NBRC 103641 / GraBd1</strain>
    </source>
</reference>
<dbReference type="AlphaFoldDB" id="Q3A754"/>
<evidence type="ECO:0000313" key="1">
    <source>
        <dbReference type="EMBL" id="ABA87793.1"/>
    </source>
</evidence>
<organism evidence="1 2">
    <name type="scientific">Syntrophotalea carbinolica (strain DSM 2380 / NBRC 103641 / GraBd1)</name>
    <name type="common">Pelobacter carbinolicus</name>
    <dbReference type="NCBI Taxonomy" id="338963"/>
    <lineage>
        <taxon>Bacteria</taxon>
        <taxon>Pseudomonadati</taxon>
        <taxon>Thermodesulfobacteriota</taxon>
        <taxon>Desulfuromonadia</taxon>
        <taxon>Desulfuromonadales</taxon>
        <taxon>Syntrophotaleaceae</taxon>
        <taxon>Syntrophotalea</taxon>
    </lineage>
</organism>
<reference evidence="2" key="1">
    <citation type="submission" date="2005-10" db="EMBL/GenBank/DDBJ databases">
        <title>Complete sequence of Pelobacter carbinolicus DSM 2380.</title>
        <authorList>
            <person name="Copeland A."/>
            <person name="Lucas S."/>
            <person name="Lapidus A."/>
            <person name="Barry K."/>
            <person name="Detter J.C."/>
            <person name="Glavina T."/>
            <person name="Hammon N."/>
            <person name="Israni S."/>
            <person name="Pitluck S."/>
            <person name="Chertkov O."/>
            <person name="Schmutz J."/>
            <person name="Larimer F."/>
            <person name="Land M."/>
            <person name="Kyrpides N."/>
            <person name="Ivanova N."/>
            <person name="Richardson P."/>
        </authorList>
    </citation>
    <scope>NUCLEOTIDE SEQUENCE [LARGE SCALE GENOMIC DNA]</scope>
    <source>
        <strain evidence="2">DSM 2380 / NBRC 103641 / GraBd1</strain>
    </source>
</reference>
<accession>Q3A754</accession>
<name>Q3A754_SYNC1</name>
<sequence length="171" mass="19854">MTPDETLPRFRGIRRFRNPVEFRYRTYERPEKIDAICEKCGSPYVFKATPTPTEQFDPETGGYEVLKGKVCGNFEGKGACQKCGRVSRSINWPDDALLKLEIPGGLFWVWNYELLPVMRARIAGDNLELRNLIGNDWKIARIVGRIPKFATIKKNRPRILKEIDHWLSQKK</sequence>